<dbReference type="AlphaFoldDB" id="A0A6A4EH01"/>
<feature type="compositionally biased region" description="Low complexity" evidence="1">
    <location>
        <begin position="13"/>
        <end position="26"/>
    </location>
</feature>
<feature type="domain" description="Integrator complex subunit 4/Protein SIEL C-terminal Ig-like" evidence="2">
    <location>
        <begin position="902"/>
        <end position="1033"/>
    </location>
</feature>
<dbReference type="Pfam" id="PF25458">
    <property type="entry name" value="INTS4_C"/>
    <property type="match status" value="1"/>
</dbReference>
<name>A0A6A4EH01_9STRA</name>
<gene>
    <name evidence="3" type="ORF">PR003_g18129</name>
</gene>
<accession>A0A6A4EH01</accession>
<dbReference type="InterPro" id="IPR016024">
    <property type="entry name" value="ARM-type_fold"/>
</dbReference>
<feature type="compositionally biased region" description="Basic and acidic residues" evidence="1">
    <location>
        <begin position="1"/>
        <end position="12"/>
    </location>
</feature>
<comment type="caution">
    <text evidence="3">The sequence shown here is derived from an EMBL/GenBank/DDBJ whole genome shotgun (WGS) entry which is preliminary data.</text>
</comment>
<dbReference type="EMBL" id="QXFT01001431">
    <property type="protein sequence ID" value="KAE9318863.1"/>
    <property type="molecule type" value="Genomic_DNA"/>
</dbReference>
<dbReference type="InterPro" id="IPR057412">
    <property type="entry name" value="INTS4_C"/>
</dbReference>
<evidence type="ECO:0000259" key="2">
    <source>
        <dbReference type="Pfam" id="PF25458"/>
    </source>
</evidence>
<organism evidence="3 4">
    <name type="scientific">Phytophthora rubi</name>
    <dbReference type="NCBI Taxonomy" id="129364"/>
    <lineage>
        <taxon>Eukaryota</taxon>
        <taxon>Sar</taxon>
        <taxon>Stramenopiles</taxon>
        <taxon>Oomycota</taxon>
        <taxon>Peronosporomycetes</taxon>
        <taxon>Peronosporales</taxon>
        <taxon>Peronosporaceae</taxon>
        <taxon>Phytophthora</taxon>
    </lineage>
</organism>
<evidence type="ECO:0000313" key="4">
    <source>
        <dbReference type="Proteomes" id="UP000434957"/>
    </source>
</evidence>
<feature type="region of interest" description="Disordered" evidence="1">
    <location>
        <begin position="1"/>
        <end position="63"/>
    </location>
</feature>
<dbReference type="SUPFAM" id="SSF48371">
    <property type="entry name" value="ARM repeat"/>
    <property type="match status" value="1"/>
</dbReference>
<proteinExistence type="predicted"/>
<reference evidence="3 4" key="1">
    <citation type="submission" date="2018-08" db="EMBL/GenBank/DDBJ databases">
        <title>Genomic investigation of the strawberry pathogen Phytophthora fragariae indicates pathogenicity is determined by transcriptional variation in three key races.</title>
        <authorList>
            <person name="Adams T.M."/>
            <person name="Armitage A.D."/>
            <person name="Sobczyk M.K."/>
            <person name="Bates H.J."/>
            <person name="Dunwell J.M."/>
            <person name="Nellist C.F."/>
            <person name="Harrison R.J."/>
        </authorList>
    </citation>
    <scope>NUCLEOTIDE SEQUENCE [LARGE SCALE GENOMIC DNA]</scope>
    <source>
        <strain evidence="3 4">SCRP333</strain>
    </source>
</reference>
<keyword evidence="4" id="KW-1185">Reference proteome</keyword>
<protein>
    <recommendedName>
        <fullName evidence="2">Integrator complex subunit 4/Protein SIEL C-terminal Ig-like domain-containing protein</fullName>
    </recommendedName>
</protein>
<sequence>MSSSIKRDREWEASPSGGDSAAPAAESESKRPRISPPSSSLSSDASSISQHSVSASGQRSEDHPMTVLDAIRGKLQDTSDPHLQARLLLQYSSAAASPGAKTAAAIDFLFSFLQQNQTQTETQTGDGTQTSKDAGSSGAIVVGAIVRGLRQLLAVKPAVVEPMIQVDAMGEQLMQCMSVGEDFKLRRDMLRIVVDCLMLTSKFVQVETLLHVCVQDHDAGMQAICLRGYLRLHAAGRCFAASTSTGEKDVVEEHFDRLATFVLFAQSKEVRVLAAQVLVALADLHPQHQVVSSRVFPSSMDKPATKTTLFLPEKIFYVLCMAGSDVSASVRVEVARCLRGFSRVLASEVVEHAVLKTQIDEAVVDVAPEILEMSTRRMLSSGVLLSLLEDIDGDVAAEASRTISRLSEMATAPDAGEGRWSQRALERAITAHFDALPRASVSSDTTLCRVLVSSLGRLLVCRNSLNTNTDFTVSSADLSCLVRSATSDADSIKSAVVDILLVLRYCNLSSAWAVQRVVDFVLDIVASSSFCRLSSDSDGENNDDFDCWSKRILVAVRALGKKCSNVLQADVALSDRVRQETSSQRNDQRRFLKSVCQALLDQTELPLDDKSKDSKSPSDVSSLFFLKTPPACAAHAASRASSTYSLQVVHSLDTLRKSPVAGDVAVYLKAIHRLRTAFAVDDVDVSVRVADVIVRLRQHIHSFPNASAAPAPTAHKYVSMQAMLSTSPSVGSGHTSNTSVGNQDQKEAQAFASLRLPKDLEKGCQEMVDAASDTYVKAFALSSSPRTELLQLILLGRVGLVLSLLQTSSDSLLRIEKLRWIAKEATRLRFLISDNQRQGELWLPTRLLSDVRSLDDLKRAFVIIVRKAWPTALIDAAFRRFTLATSSSGVVYRRPGIAHASILEPVTSATAKIEPREITANWPFEQHVRFLLTNARDITQVYVKSVLPNGNVEYHHVPAKRVCNQGSRKHMVDHTITLTVSPFSDPTAFTVAVCLGHPTLPGSVKPNTPGSGETSPHIFKEISAPVRVLIFHRTSSTLKHAAKSSTA</sequence>
<evidence type="ECO:0000256" key="1">
    <source>
        <dbReference type="SAM" id="MobiDB-lite"/>
    </source>
</evidence>
<feature type="compositionally biased region" description="Low complexity" evidence="1">
    <location>
        <begin position="36"/>
        <end position="56"/>
    </location>
</feature>
<dbReference type="Proteomes" id="UP000434957">
    <property type="component" value="Unassembled WGS sequence"/>
</dbReference>
<evidence type="ECO:0000313" key="3">
    <source>
        <dbReference type="EMBL" id="KAE9318863.1"/>
    </source>
</evidence>